<comment type="caution">
    <text evidence="1">The sequence shown here is derived from an EMBL/GenBank/DDBJ whole genome shotgun (WGS) entry which is preliminary data.</text>
</comment>
<accession>A0AAE0ZUD7</accession>
<gene>
    <name evidence="1" type="ORF">RRG08_044773</name>
</gene>
<dbReference type="EMBL" id="JAWDGP010003283">
    <property type="protein sequence ID" value="KAK3775715.1"/>
    <property type="molecule type" value="Genomic_DNA"/>
</dbReference>
<keyword evidence="2" id="KW-1185">Reference proteome</keyword>
<evidence type="ECO:0000313" key="2">
    <source>
        <dbReference type="Proteomes" id="UP001283361"/>
    </source>
</evidence>
<reference evidence="1" key="1">
    <citation type="journal article" date="2023" name="G3 (Bethesda)">
        <title>A reference genome for the long-term kleptoplast-retaining sea slug Elysia crispata morphotype clarki.</title>
        <authorList>
            <person name="Eastman K.E."/>
            <person name="Pendleton A.L."/>
            <person name="Shaikh M.A."/>
            <person name="Suttiyut T."/>
            <person name="Ogas R."/>
            <person name="Tomko P."/>
            <person name="Gavelis G."/>
            <person name="Widhalm J.R."/>
            <person name="Wisecaver J.H."/>
        </authorList>
    </citation>
    <scope>NUCLEOTIDE SEQUENCE</scope>
    <source>
        <strain evidence="1">ECLA1</strain>
    </source>
</reference>
<organism evidence="1 2">
    <name type="scientific">Elysia crispata</name>
    <name type="common">lettuce slug</name>
    <dbReference type="NCBI Taxonomy" id="231223"/>
    <lineage>
        <taxon>Eukaryota</taxon>
        <taxon>Metazoa</taxon>
        <taxon>Spiralia</taxon>
        <taxon>Lophotrochozoa</taxon>
        <taxon>Mollusca</taxon>
        <taxon>Gastropoda</taxon>
        <taxon>Heterobranchia</taxon>
        <taxon>Euthyneura</taxon>
        <taxon>Panpulmonata</taxon>
        <taxon>Sacoglossa</taxon>
        <taxon>Placobranchoidea</taxon>
        <taxon>Plakobranchidae</taxon>
        <taxon>Elysia</taxon>
    </lineage>
</organism>
<sequence length="125" mass="14131">MSKSGVVITLKIGFLPLLQPKSKIFGYNRRLNARAASLPITVPELQEPLGRPVVPTPWFEPARAVTPPCSETVLAGLRLRKMGKEGFKCEPRYHREPGMELSEMLWRDGHNREVLSNQPLDHFSL</sequence>
<dbReference type="Proteomes" id="UP001283361">
    <property type="component" value="Unassembled WGS sequence"/>
</dbReference>
<proteinExistence type="predicted"/>
<name>A0AAE0ZUD7_9GAST</name>
<dbReference type="AlphaFoldDB" id="A0AAE0ZUD7"/>
<evidence type="ECO:0000313" key="1">
    <source>
        <dbReference type="EMBL" id="KAK3775715.1"/>
    </source>
</evidence>
<protein>
    <submittedName>
        <fullName evidence="1">Uncharacterized protein</fullName>
    </submittedName>
</protein>